<dbReference type="Pfam" id="PF00675">
    <property type="entry name" value="Peptidase_M16"/>
    <property type="match status" value="1"/>
</dbReference>
<keyword evidence="5" id="KW-1185">Reference proteome</keyword>
<evidence type="ECO:0000259" key="2">
    <source>
        <dbReference type="Pfam" id="PF00675"/>
    </source>
</evidence>
<proteinExistence type="predicted"/>
<evidence type="ECO:0000313" key="5">
    <source>
        <dbReference type="Proteomes" id="UP000663792"/>
    </source>
</evidence>
<evidence type="ECO:0000259" key="3">
    <source>
        <dbReference type="Pfam" id="PF05193"/>
    </source>
</evidence>
<dbReference type="SUPFAM" id="SSF63411">
    <property type="entry name" value="LuxS/MPP-like metallohydrolase"/>
    <property type="match status" value="2"/>
</dbReference>
<dbReference type="GO" id="GO:0046872">
    <property type="term" value="F:metal ion binding"/>
    <property type="evidence" value="ECO:0007669"/>
    <property type="project" value="InterPro"/>
</dbReference>
<evidence type="ECO:0000313" key="4">
    <source>
        <dbReference type="EMBL" id="MBM9467311.1"/>
    </source>
</evidence>
<protein>
    <submittedName>
        <fullName evidence="4">Insulinase family protein</fullName>
    </submittedName>
</protein>
<sequence>MTGRTRRTATPRVAEDDRSDADTAATVTQDPSDAPPRRRRSTRTSATGQAATGKVAPRKAATEQPATEQAASRKPATRRSAPRQASATTSARAASRRSAVPARRTAEQIGRTQRGPRPVPELHPVGRLREPTVSAAVLDNGLRVLAARKPGAPVIELRLRIPFAAAGSRFAARAELLAATIMLGTGRRTREDVDADLATVGGVLDAAVDPQRLSVSGSVLSTGLPVLLEVLADSLTDAAYRARDVTGERDRLVELLAISSAQPSTVARMLLQQQRFGDHPAAHEMPDAGEVAAVTPASVRTLHQRAVIPGGATLVLVGDLSPARALAAVTDALSGWGSPGGPVGRLLAPPPPVIGSALTAHQRPGAVQSQVRLSTAALERADPGYPAAQLANLVFGGYFSSRLVENIRESKGYTYSAHSSLEFWPGRAATTIAFDTATAVTAAALLETRYELGRISLVAPAANEVESARNYALGTLANSLATQRGYASTLSWIAESGLDPSWLREHPRRLAEVTVDQVAEAAATLFAPTAVTGVVVGDLEVLAAGMQSLGGVMLP</sequence>
<feature type="domain" description="Peptidase M16 N-terminal" evidence="2">
    <location>
        <begin position="175"/>
        <end position="282"/>
    </location>
</feature>
<dbReference type="InterPro" id="IPR050361">
    <property type="entry name" value="MPP/UQCRC_Complex"/>
</dbReference>
<evidence type="ECO:0000256" key="1">
    <source>
        <dbReference type="SAM" id="MobiDB-lite"/>
    </source>
</evidence>
<dbReference type="Proteomes" id="UP000663792">
    <property type="component" value="Unassembled WGS sequence"/>
</dbReference>
<feature type="region of interest" description="Disordered" evidence="1">
    <location>
        <begin position="1"/>
        <end position="124"/>
    </location>
</feature>
<dbReference type="PANTHER" id="PTHR11851">
    <property type="entry name" value="METALLOPROTEASE"/>
    <property type="match status" value="1"/>
</dbReference>
<dbReference type="PANTHER" id="PTHR11851:SF224">
    <property type="entry name" value="PROCESSING PROTEASE"/>
    <property type="match status" value="1"/>
</dbReference>
<dbReference type="InterPro" id="IPR011765">
    <property type="entry name" value="Pept_M16_N"/>
</dbReference>
<organism evidence="4 5">
    <name type="scientific">Nakamurella leprariae</name>
    <dbReference type="NCBI Taxonomy" id="2803911"/>
    <lineage>
        <taxon>Bacteria</taxon>
        <taxon>Bacillati</taxon>
        <taxon>Actinomycetota</taxon>
        <taxon>Actinomycetes</taxon>
        <taxon>Nakamurellales</taxon>
        <taxon>Nakamurellaceae</taxon>
        <taxon>Nakamurella</taxon>
    </lineage>
</organism>
<dbReference type="EMBL" id="JAERWK010000010">
    <property type="protein sequence ID" value="MBM9467311.1"/>
    <property type="molecule type" value="Genomic_DNA"/>
</dbReference>
<reference evidence="4" key="1">
    <citation type="submission" date="2021-01" db="EMBL/GenBank/DDBJ databases">
        <title>YIM 132084 draft genome.</title>
        <authorList>
            <person name="An D."/>
        </authorList>
    </citation>
    <scope>NUCLEOTIDE SEQUENCE</scope>
    <source>
        <strain evidence="4">YIM 132084</strain>
    </source>
</reference>
<dbReference type="Gene3D" id="3.30.830.10">
    <property type="entry name" value="Metalloenzyme, LuxS/M16 peptidase-like"/>
    <property type="match status" value="2"/>
</dbReference>
<dbReference type="AlphaFoldDB" id="A0A938Y781"/>
<comment type="caution">
    <text evidence="4">The sequence shown here is derived from an EMBL/GenBank/DDBJ whole genome shotgun (WGS) entry which is preliminary data.</text>
</comment>
<accession>A0A938Y781</accession>
<dbReference type="Pfam" id="PF05193">
    <property type="entry name" value="Peptidase_M16_C"/>
    <property type="match status" value="1"/>
</dbReference>
<feature type="compositionally biased region" description="Low complexity" evidence="1">
    <location>
        <begin position="43"/>
        <end position="53"/>
    </location>
</feature>
<name>A0A938Y781_9ACTN</name>
<gene>
    <name evidence="4" type="ORF">JL106_08470</name>
</gene>
<dbReference type="InterPro" id="IPR007863">
    <property type="entry name" value="Peptidase_M16_C"/>
</dbReference>
<feature type="compositionally biased region" description="Low complexity" evidence="1">
    <location>
        <begin position="82"/>
        <end position="103"/>
    </location>
</feature>
<feature type="domain" description="Peptidase M16 C-terminal" evidence="3">
    <location>
        <begin position="294"/>
        <end position="469"/>
    </location>
</feature>
<dbReference type="InterPro" id="IPR011249">
    <property type="entry name" value="Metalloenz_LuxS/M16"/>
</dbReference>